<evidence type="ECO:0000256" key="1">
    <source>
        <dbReference type="SAM" id="MobiDB-lite"/>
    </source>
</evidence>
<dbReference type="AlphaFoldDB" id="A0AA88HHU4"/>
<dbReference type="InterPro" id="IPR045107">
    <property type="entry name" value="SAC3/GANP/THP3"/>
</dbReference>
<dbReference type="Gene3D" id="1.25.40.990">
    <property type="match status" value="1"/>
</dbReference>
<feature type="compositionally biased region" description="Low complexity" evidence="1">
    <location>
        <begin position="301"/>
        <end position="317"/>
    </location>
</feature>
<protein>
    <recommendedName>
        <fullName evidence="2">SAC3/GANP/THP3 conserved domain-containing protein</fullName>
    </recommendedName>
</protein>
<dbReference type="Pfam" id="PF03399">
    <property type="entry name" value="SAC3_GANP"/>
    <property type="match status" value="1"/>
</dbReference>
<feature type="compositionally biased region" description="Basic residues" evidence="1">
    <location>
        <begin position="318"/>
        <end position="335"/>
    </location>
</feature>
<organism evidence="3 4">
    <name type="scientific">Artemia franciscana</name>
    <name type="common">Brine shrimp</name>
    <name type="synonym">Artemia sanfranciscana</name>
    <dbReference type="NCBI Taxonomy" id="6661"/>
    <lineage>
        <taxon>Eukaryota</taxon>
        <taxon>Metazoa</taxon>
        <taxon>Ecdysozoa</taxon>
        <taxon>Arthropoda</taxon>
        <taxon>Crustacea</taxon>
        <taxon>Branchiopoda</taxon>
        <taxon>Anostraca</taxon>
        <taxon>Artemiidae</taxon>
        <taxon>Artemia</taxon>
    </lineage>
</organism>
<dbReference type="EMBL" id="JAVRJZ010000016">
    <property type="protein sequence ID" value="KAK2710569.1"/>
    <property type="molecule type" value="Genomic_DNA"/>
</dbReference>
<accession>A0AA88HHU4</accession>
<dbReference type="Proteomes" id="UP001187531">
    <property type="component" value="Unassembled WGS sequence"/>
</dbReference>
<dbReference type="PANTHER" id="PTHR12436">
    <property type="entry name" value="80 KDA MCM3-ASSOCIATED PROTEIN"/>
    <property type="match status" value="1"/>
</dbReference>
<name>A0AA88HHU4_ARTSF</name>
<comment type="caution">
    <text evidence="3">The sequence shown here is derived from an EMBL/GenBank/DDBJ whole genome shotgun (WGS) entry which is preliminary data.</text>
</comment>
<sequence>MDGWGQNMWPNFISHQYGSVYQDDFPYWNAEEYPYPGFIPCPPPPTLSLLDIPPPPPPPEEECPPGTNLPPVFIAPKEETVFTPAKPYLSNQTHILNELTPSAFGMSISFEEGKLTQDLSGLSKNARKRRNKRLREASAMASAVSTSPFFVNSSPVNKKDVRTNITPKSVSDVDELVSEMKSPGSSKELPSGVQRYLDRCLSACTDDYQRKEVKSFIRRKLTEEKRILQDIDWDKEPLPVLFQDLGQKAHETRMTFKQQGSFKQQGVFKRLARSSAPLSKRFGESPDAISKKERFRRSISRDSSLSARSRKSSSSSKSRSRSKSRERRRRSRSRSPVRLASLSKKRLMKQKVKAQKRRYADLDKIEDSTDARCLLAMRAKKYGSVNTPPMAKRIKIDLDLEPKALDLNSLHIVGTSNDIEKPFFRLTTAPDPCTIRPEPVLKLALTNTKQKWVKNQDYLWTCDQLKSIRQDMTVQGIRNKFTVDVYETHALIALEKFDHEEFNRCQSQLKILYKEVGGEKKNEFIAYRLIYYIFTKNTRDMVTELSTIRKEEREDPLVDFAIKLRSAWQIGNFVQIFRLYEVAPRFSGYLIEKFLPRERKRALKMIIKAYRPNVDVKFIRESLCMTSDEWDAFTKDMSLTYTDETKELVDCRTSVSVLQNI</sequence>
<feature type="domain" description="SAC3/GANP/THP3 conserved" evidence="2">
    <location>
        <begin position="428"/>
        <end position="642"/>
    </location>
</feature>
<evidence type="ECO:0000313" key="4">
    <source>
        <dbReference type="Proteomes" id="UP001187531"/>
    </source>
</evidence>
<reference evidence="3" key="1">
    <citation type="submission" date="2023-07" db="EMBL/GenBank/DDBJ databases">
        <title>Chromosome-level genome assembly of Artemia franciscana.</title>
        <authorList>
            <person name="Jo E."/>
        </authorList>
    </citation>
    <scope>NUCLEOTIDE SEQUENCE</scope>
    <source>
        <tissue evidence="3">Whole body</tissue>
    </source>
</reference>
<evidence type="ECO:0000259" key="2">
    <source>
        <dbReference type="Pfam" id="PF03399"/>
    </source>
</evidence>
<feature type="compositionally biased region" description="Basic and acidic residues" evidence="1">
    <location>
        <begin position="281"/>
        <end position="292"/>
    </location>
</feature>
<keyword evidence="4" id="KW-1185">Reference proteome</keyword>
<proteinExistence type="predicted"/>
<gene>
    <name evidence="3" type="ORF">QYM36_011929</name>
</gene>
<evidence type="ECO:0000313" key="3">
    <source>
        <dbReference type="EMBL" id="KAK2710569.1"/>
    </source>
</evidence>
<dbReference type="PANTHER" id="PTHR12436:SF4">
    <property type="entry name" value="LEUKOCYTE RECEPTOR CLUSTER MEMBER 8"/>
    <property type="match status" value="1"/>
</dbReference>
<dbReference type="InterPro" id="IPR005062">
    <property type="entry name" value="SAC3/GANP/THP3_conserved"/>
</dbReference>
<dbReference type="GO" id="GO:0005634">
    <property type="term" value="C:nucleus"/>
    <property type="evidence" value="ECO:0007669"/>
    <property type="project" value="TreeGrafter"/>
</dbReference>
<feature type="compositionally biased region" description="Basic residues" evidence="1">
    <location>
        <begin position="343"/>
        <end position="355"/>
    </location>
</feature>
<feature type="region of interest" description="Disordered" evidence="1">
    <location>
        <begin position="279"/>
        <end position="355"/>
    </location>
</feature>